<sequence length="325" mass="36986">MVRLFFNLHANAGTSEVTQGRNIAREVLSDIDDDDENLINQSTIISNVTVNSVIHNTNQDNTANLISLADVIAELGAMRTSLHTLESDNRSYLEENKLLYERNAALSTRLEEAEQELSRTRPRASYNIQRSGSNYAHNPTRSHSGGRAENFNEVDYEHISLDSVKYRGRWKQSVPIGQSGNPRLCSGSEQTPQDNIIPPIQATTAAQGTLHRQSTRPGTVTYNKEIRSLIKNIELPTFIGNRDSKCAYDLLRSLEMFKSITGCTDDTLLHAVILYVLKEDASNWFETECLIEKLGIWSDFVLRFRRKYQSYDYYEATRRELDLRS</sequence>
<feature type="region of interest" description="Disordered" evidence="1">
    <location>
        <begin position="129"/>
        <end position="148"/>
    </location>
</feature>
<proteinExistence type="predicted"/>
<dbReference type="EMBL" id="CAXLJM020000048">
    <property type="protein sequence ID" value="CAL8112160.1"/>
    <property type="molecule type" value="Genomic_DNA"/>
</dbReference>
<evidence type="ECO:0000256" key="1">
    <source>
        <dbReference type="SAM" id="MobiDB-lite"/>
    </source>
</evidence>
<evidence type="ECO:0000313" key="2">
    <source>
        <dbReference type="EMBL" id="CAL8112160.1"/>
    </source>
</evidence>
<feature type="compositionally biased region" description="Polar residues" evidence="1">
    <location>
        <begin position="129"/>
        <end position="143"/>
    </location>
</feature>
<organism evidence="2 3">
    <name type="scientific">Orchesella dallaii</name>
    <dbReference type="NCBI Taxonomy" id="48710"/>
    <lineage>
        <taxon>Eukaryota</taxon>
        <taxon>Metazoa</taxon>
        <taxon>Ecdysozoa</taxon>
        <taxon>Arthropoda</taxon>
        <taxon>Hexapoda</taxon>
        <taxon>Collembola</taxon>
        <taxon>Entomobryomorpha</taxon>
        <taxon>Entomobryoidea</taxon>
        <taxon>Orchesellidae</taxon>
        <taxon>Orchesellinae</taxon>
        <taxon>Orchesella</taxon>
    </lineage>
</organism>
<keyword evidence="3" id="KW-1185">Reference proteome</keyword>
<reference evidence="2 3" key="1">
    <citation type="submission" date="2024-08" db="EMBL/GenBank/DDBJ databases">
        <authorList>
            <person name="Cucini C."/>
            <person name="Frati F."/>
        </authorList>
    </citation>
    <scope>NUCLEOTIDE SEQUENCE [LARGE SCALE GENOMIC DNA]</scope>
</reference>
<comment type="caution">
    <text evidence="2">The sequence shown here is derived from an EMBL/GenBank/DDBJ whole genome shotgun (WGS) entry which is preliminary data.</text>
</comment>
<accession>A0ABP1R1M9</accession>
<dbReference type="Proteomes" id="UP001642540">
    <property type="component" value="Unassembled WGS sequence"/>
</dbReference>
<evidence type="ECO:0000313" key="3">
    <source>
        <dbReference type="Proteomes" id="UP001642540"/>
    </source>
</evidence>
<protein>
    <submittedName>
        <fullName evidence="2">Uncharacterized protein</fullName>
    </submittedName>
</protein>
<name>A0ABP1R1M9_9HEXA</name>
<gene>
    <name evidence="2" type="ORF">ODALV1_LOCUS15514</name>
</gene>